<protein>
    <submittedName>
        <fullName evidence="11">MIND complex subunit</fullName>
    </submittedName>
</protein>
<keyword evidence="9" id="KW-0137">Centromere</keyword>
<proteinExistence type="inferred from homology"/>
<dbReference type="PANTHER" id="PTHR14527">
    <property type="entry name" value="PROTEIN MIS12 HOMOLOG"/>
    <property type="match status" value="1"/>
</dbReference>
<dbReference type="AlphaFoldDB" id="A0AAV5RW88"/>
<dbReference type="Proteomes" id="UP001377567">
    <property type="component" value="Unassembled WGS sequence"/>
</dbReference>
<evidence type="ECO:0000256" key="2">
    <source>
        <dbReference type="ARBA" id="ARBA00008643"/>
    </source>
</evidence>
<organism evidence="11 12">
    <name type="scientific">Maudiozyma humilis</name>
    <name type="common">Sour dough yeast</name>
    <name type="synonym">Kazachstania humilis</name>
    <dbReference type="NCBI Taxonomy" id="51915"/>
    <lineage>
        <taxon>Eukaryota</taxon>
        <taxon>Fungi</taxon>
        <taxon>Dikarya</taxon>
        <taxon>Ascomycota</taxon>
        <taxon>Saccharomycotina</taxon>
        <taxon>Saccharomycetes</taxon>
        <taxon>Saccharomycetales</taxon>
        <taxon>Saccharomycetaceae</taxon>
        <taxon>Maudiozyma</taxon>
    </lineage>
</organism>
<dbReference type="GO" id="GO:0000444">
    <property type="term" value="C:MIS12/MIND type complex"/>
    <property type="evidence" value="ECO:0007669"/>
    <property type="project" value="TreeGrafter"/>
</dbReference>
<dbReference type="EMBL" id="BTGD01000006">
    <property type="protein sequence ID" value="GMM55855.1"/>
    <property type="molecule type" value="Genomic_DNA"/>
</dbReference>
<evidence type="ECO:0000256" key="8">
    <source>
        <dbReference type="ARBA" id="ARBA00023306"/>
    </source>
</evidence>
<evidence type="ECO:0000256" key="4">
    <source>
        <dbReference type="ARBA" id="ARBA00022618"/>
    </source>
</evidence>
<keyword evidence="5" id="KW-0498">Mitosis</keyword>
<reference evidence="11 12" key="1">
    <citation type="journal article" date="2023" name="Elife">
        <title>Identification of key yeast species and microbe-microbe interactions impacting larval growth of Drosophila in the wild.</title>
        <authorList>
            <person name="Mure A."/>
            <person name="Sugiura Y."/>
            <person name="Maeda R."/>
            <person name="Honda K."/>
            <person name="Sakurai N."/>
            <person name="Takahashi Y."/>
            <person name="Watada M."/>
            <person name="Katoh T."/>
            <person name="Gotoh A."/>
            <person name="Gotoh Y."/>
            <person name="Taniguchi I."/>
            <person name="Nakamura K."/>
            <person name="Hayashi T."/>
            <person name="Katayama T."/>
            <person name="Uemura T."/>
            <person name="Hattori Y."/>
        </authorList>
    </citation>
    <scope>NUCLEOTIDE SEQUENCE [LARGE SCALE GENOMIC DNA]</scope>
    <source>
        <strain evidence="11 12">KH-74</strain>
    </source>
</reference>
<dbReference type="GO" id="GO:0051301">
    <property type="term" value="P:cell division"/>
    <property type="evidence" value="ECO:0007669"/>
    <property type="project" value="UniProtKB-KW"/>
</dbReference>
<evidence type="ECO:0000256" key="3">
    <source>
        <dbReference type="ARBA" id="ARBA00022454"/>
    </source>
</evidence>
<dbReference type="InterPro" id="IPR008685">
    <property type="entry name" value="Centromere_Mis12"/>
</dbReference>
<dbReference type="PANTHER" id="PTHR14527:SF2">
    <property type="entry name" value="PROTEIN MIS12 HOMOLOG"/>
    <property type="match status" value="1"/>
</dbReference>
<evidence type="ECO:0000256" key="5">
    <source>
        <dbReference type="ARBA" id="ARBA00022776"/>
    </source>
</evidence>
<keyword evidence="12" id="KW-1185">Reference proteome</keyword>
<comment type="similarity">
    <text evidence="2">Belongs to the mis12 family.</text>
</comment>
<comment type="subcellular location">
    <subcellularLocation>
        <location evidence="1">Chromosome</location>
        <location evidence="1">Centromere</location>
        <location evidence="1">Kinetochore</location>
    </subcellularLocation>
</comment>
<dbReference type="GO" id="GO:0005634">
    <property type="term" value="C:nucleus"/>
    <property type="evidence" value="ECO:0007669"/>
    <property type="project" value="InterPro"/>
</dbReference>
<dbReference type="GO" id="GO:0000070">
    <property type="term" value="P:mitotic sister chromatid segregation"/>
    <property type="evidence" value="ECO:0007669"/>
    <property type="project" value="TreeGrafter"/>
</dbReference>
<feature type="region of interest" description="Disordered" evidence="10">
    <location>
        <begin position="246"/>
        <end position="282"/>
    </location>
</feature>
<evidence type="ECO:0000256" key="9">
    <source>
        <dbReference type="ARBA" id="ARBA00023328"/>
    </source>
</evidence>
<accession>A0AAV5RW88</accession>
<evidence type="ECO:0000256" key="1">
    <source>
        <dbReference type="ARBA" id="ARBA00004629"/>
    </source>
</evidence>
<evidence type="ECO:0000256" key="10">
    <source>
        <dbReference type="SAM" id="MobiDB-lite"/>
    </source>
</evidence>
<dbReference type="GO" id="GO:0051382">
    <property type="term" value="P:kinetochore assembly"/>
    <property type="evidence" value="ECO:0007669"/>
    <property type="project" value="TreeGrafter"/>
</dbReference>
<keyword evidence="3" id="KW-0158">Chromosome</keyword>
<name>A0AAV5RW88_MAUHU</name>
<gene>
    <name evidence="11" type="ORF">DAKH74_024710</name>
</gene>
<evidence type="ECO:0000313" key="12">
    <source>
        <dbReference type="Proteomes" id="UP001377567"/>
    </source>
</evidence>
<sequence length="282" mass="31433">MTTPNLQSTSLLTEHLEYPPISLLDDIINTVNDIMYKCTAAMEKYLLRKSVVGTRDYSAEVRVGVAKLETLLEHTVDRNFDRLELYVLRNVLSVPLDLVQDGSFRLAHQRGIDMKWVTASGSGIVADTRELETRLALLREKLALREQLTRRVAQVAQLQQDVRKYHGEVKRAFADALGRENSSINEVYASLRPLDDAMRFLVSQLRSLYGESEEQCSGADVRDALRELRSPRPSSRSQYISSAVGVALGEGESDPAPSAATHVHAAPQDTLQISDPDLSILK</sequence>
<dbReference type="Pfam" id="PF05859">
    <property type="entry name" value="Mis12"/>
    <property type="match status" value="1"/>
</dbReference>
<keyword evidence="8" id="KW-0131">Cell cycle</keyword>
<evidence type="ECO:0000256" key="6">
    <source>
        <dbReference type="ARBA" id="ARBA00022838"/>
    </source>
</evidence>
<evidence type="ECO:0000256" key="7">
    <source>
        <dbReference type="ARBA" id="ARBA00023054"/>
    </source>
</evidence>
<comment type="caution">
    <text evidence="11">The sequence shown here is derived from an EMBL/GenBank/DDBJ whole genome shotgun (WGS) entry which is preliminary data.</text>
</comment>
<keyword evidence="6" id="KW-0995">Kinetochore</keyword>
<keyword evidence="7" id="KW-0175">Coiled coil</keyword>
<evidence type="ECO:0000313" key="11">
    <source>
        <dbReference type="EMBL" id="GMM55855.1"/>
    </source>
</evidence>
<keyword evidence="4" id="KW-0132">Cell division</keyword>